<dbReference type="InterPro" id="IPR050813">
    <property type="entry name" value="Sigma-70_Factor"/>
</dbReference>
<evidence type="ECO:0000313" key="11">
    <source>
        <dbReference type="Proteomes" id="UP000031258"/>
    </source>
</evidence>
<evidence type="ECO:0000256" key="1">
    <source>
        <dbReference type="ARBA" id="ARBA00007788"/>
    </source>
</evidence>
<evidence type="ECO:0000256" key="5">
    <source>
        <dbReference type="ARBA" id="ARBA00023082"/>
    </source>
</evidence>
<dbReference type="GO" id="GO:0016987">
    <property type="term" value="F:sigma factor activity"/>
    <property type="evidence" value="ECO:0007669"/>
    <property type="project" value="UniProtKB-UniRule"/>
</dbReference>
<keyword evidence="5" id="KW-0731">Sigma factor</keyword>
<dbReference type="InterPro" id="IPR000943">
    <property type="entry name" value="RNA_pol_sigma70"/>
</dbReference>
<dbReference type="Gene3D" id="1.20.140.160">
    <property type="match status" value="1"/>
</dbReference>
<dbReference type="InterPro" id="IPR013325">
    <property type="entry name" value="RNA_pol_sigma_r2"/>
</dbReference>
<dbReference type="AlphaFoldDB" id="A0A0C1QXT5"/>
<dbReference type="NCBIfam" id="TIGR02937">
    <property type="entry name" value="sigma70-ECF"/>
    <property type="match status" value="1"/>
</dbReference>
<dbReference type="PANTHER" id="PTHR30376:SF3">
    <property type="entry name" value="RNA POLYMERASE SIGMA FACTOR RPOH"/>
    <property type="match status" value="1"/>
</dbReference>
<dbReference type="Gene3D" id="1.20.120.1810">
    <property type="match status" value="1"/>
</dbReference>
<comment type="caution">
    <text evidence="10">The sequence shown here is derived from an EMBL/GenBank/DDBJ whole genome shotgun (WGS) entry which is preliminary data.</text>
</comment>
<dbReference type="InterPro" id="IPR012759">
    <property type="entry name" value="RNA_pol_sigma_RpoH_proteobac"/>
</dbReference>
<dbReference type="SUPFAM" id="SSF88659">
    <property type="entry name" value="Sigma3 and sigma4 domains of RNA polymerase sigma factors"/>
    <property type="match status" value="1"/>
</dbReference>
<dbReference type="InterPro" id="IPR009042">
    <property type="entry name" value="RNA_pol_sigma70_r1_2"/>
</dbReference>
<dbReference type="Pfam" id="PF04545">
    <property type="entry name" value="Sigma70_r4"/>
    <property type="match status" value="1"/>
</dbReference>
<dbReference type="NCBIfam" id="TIGR02392">
    <property type="entry name" value="rpoH_proteo"/>
    <property type="match status" value="1"/>
</dbReference>
<dbReference type="PROSITE" id="PS00715">
    <property type="entry name" value="SIGMA70_1"/>
    <property type="match status" value="1"/>
</dbReference>
<gene>
    <name evidence="10" type="primary">rpoH_2</name>
    <name evidence="10" type="ORF">NF27_FN00140</name>
</gene>
<dbReference type="Pfam" id="PF00140">
    <property type="entry name" value="Sigma70_r1_2"/>
    <property type="match status" value="1"/>
</dbReference>
<dbReference type="EMBL" id="JSWE01000139">
    <property type="protein sequence ID" value="KIE04865.1"/>
    <property type="molecule type" value="Genomic_DNA"/>
</dbReference>
<sequence>MNKKTFGKGHVFKEVHFMSLMALPIIHSDTGLSKYLQQIAKFPILSEKEEYDLAVKWHESQDLEAAHFLVTSHLRLVAKIAIKFSGYGLPVIDIISEGNLGLMHAVKKYNPYNGNRFSTYAIWWIKAYIQDYVLKSWSLVKMGTSATKKKLFYNLNRIKNKLSHSTQDGDTSQVDVIAKELNVDRKDVIEMNGMMSNSTISLNRQVYEDDDVELIEMLPDSSPNQEITLLENDDLRRKKALLTNAMQKLTPREQDIIGARMLQDKPATLDVLSQKYGISCERIRQIEAKAFGKLKLDVIQGHEAL</sequence>
<dbReference type="SUPFAM" id="SSF88946">
    <property type="entry name" value="Sigma2 domain of RNA polymerase sigma factors"/>
    <property type="match status" value="1"/>
</dbReference>
<evidence type="ECO:0000256" key="8">
    <source>
        <dbReference type="NCBIfam" id="TIGR02392"/>
    </source>
</evidence>
<keyword evidence="3" id="KW-0805">Transcription regulation</keyword>
<dbReference type="InterPro" id="IPR007630">
    <property type="entry name" value="RNA_pol_sigma70_r4"/>
</dbReference>
<keyword evidence="11" id="KW-1185">Reference proteome</keyword>
<dbReference type="Proteomes" id="UP000031258">
    <property type="component" value="Unassembled WGS sequence"/>
</dbReference>
<keyword evidence="2" id="KW-0963">Cytoplasm</keyword>
<feature type="domain" description="RNA polymerase sigma-70" evidence="9">
    <location>
        <begin position="93"/>
        <end position="106"/>
    </location>
</feature>
<comment type="similarity">
    <text evidence="1">Belongs to the sigma-70 factor family.</text>
</comment>
<evidence type="ECO:0000256" key="3">
    <source>
        <dbReference type="ARBA" id="ARBA00023015"/>
    </source>
</evidence>
<name>A0A0C1QXT5_9RICK</name>
<proteinExistence type="inferred from homology"/>
<evidence type="ECO:0000256" key="2">
    <source>
        <dbReference type="ARBA" id="ARBA00022490"/>
    </source>
</evidence>
<dbReference type="PANTHER" id="PTHR30376">
    <property type="entry name" value="SIGMA FACTOR RPOH HEAT SHOCK RELATED"/>
    <property type="match status" value="1"/>
</dbReference>
<dbReference type="Pfam" id="PF04542">
    <property type="entry name" value="Sigma70_r2"/>
    <property type="match status" value="1"/>
</dbReference>
<evidence type="ECO:0000256" key="7">
    <source>
        <dbReference type="ARBA" id="ARBA00023163"/>
    </source>
</evidence>
<reference evidence="10 11" key="1">
    <citation type="submission" date="2014-11" db="EMBL/GenBank/DDBJ databases">
        <title>A Rickettsiales Symbiont of Amoebae With Ancient Features.</title>
        <authorList>
            <person name="Schulz F."/>
            <person name="Martijn J."/>
            <person name="Wascher F."/>
            <person name="Kostanjsek R."/>
            <person name="Ettema T.J."/>
            <person name="Horn M."/>
        </authorList>
    </citation>
    <scope>NUCLEOTIDE SEQUENCE [LARGE SCALE GENOMIC DNA]</scope>
    <source>
        <strain evidence="10 11">UWC36</strain>
    </source>
</reference>
<dbReference type="CDD" id="cd06171">
    <property type="entry name" value="Sigma70_r4"/>
    <property type="match status" value="1"/>
</dbReference>
<dbReference type="PRINTS" id="PR00046">
    <property type="entry name" value="SIGMA70FCT"/>
</dbReference>
<dbReference type="PATRIC" id="fig|86105.3.peg.1353"/>
<dbReference type="GO" id="GO:0006352">
    <property type="term" value="P:DNA-templated transcription initiation"/>
    <property type="evidence" value="ECO:0007669"/>
    <property type="project" value="UniProtKB-UniRule"/>
</dbReference>
<accession>A0A0C1QXT5</accession>
<evidence type="ECO:0000259" key="9">
    <source>
        <dbReference type="PROSITE" id="PS00715"/>
    </source>
</evidence>
<keyword evidence="7" id="KW-0804">Transcription</keyword>
<keyword evidence="4" id="KW-0346">Stress response</keyword>
<dbReference type="STRING" id="86105.NF27_FN00140"/>
<dbReference type="InterPro" id="IPR013324">
    <property type="entry name" value="RNA_pol_sigma_r3/r4-like"/>
</dbReference>
<dbReference type="InterPro" id="IPR014284">
    <property type="entry name" value="RNA_pol_sigma-70_dom"/>
</dbReference>
<dbReference type="InterPro" id="IPR007627">
    <property type="entry name" value="RNA_pol_sigma70_r2"/>
</dbReference>
<evidence type="ECO:0000256" key="6">
    <source>
        <dbReference type="ARBA" id="ARBA00023125"/>
    </source>
</evidence>
<keyword evidence="6" id="KW-0238">DNA-binding</keyword>
<dbReference type="PIRSF" id="PIRSF000770">
    <property type="entry name" value="RNA_pol_sigma-SigE/K"/>
    <property type="match status" value="1"/>
</dbReference>
<evidence type="ECO:0000313" key="10">
    <source>
        <dbReference type="EMBL" id="KIE04865.1"/>
    </source>
</evidence>
<dbReference type="GO" id="GO:0003677">
    <property type="term" value="F:DNA binding"/>
    <property type="evidence" value="ECO:0007669"/>
    <property type="project" value="UniProtKB-KW"/>
</dbReference>
<protein>
    <recommendedName>
        <fullName evidence="8">RNA polymerase sigma factor RpoH</fullName>
    </recommendedName>
</protein>
<evidence type="ECO:0000256" key="4">
    <source>
        <dbReference type="ARBA" id="ARBA00023016"/>
    </source>
</evidence>
<dbReference type="NCBIfam" id="NF005143">
    <property type="entry name" value="PRK06596.1"/>
    <property type="match status" value="1"/>
</dbReference>
<organism evidence="10 11">
    <name type="scientific">Candidatus Jidaibacter acanthamoebae</name>
    <dbReference type="NCBI Taxonomy" id="86105"/>
    <lineage>
        <taxon>Bacteria</taxon>
        <taxon>Pseudomonadati</taxon>
        <taxon>Pseudomonadota</taxon>
        <taxon>Alphaproteobacteria</taxon>
        <taxon>Rickettsiales</taxon>
        <taxon>Candidatus Midichloriaceae</taxon>
        <taxon>Candidatus Jidaibacter</taxon>
    </lineage>
</organism>